<dbReference type="Gene3D" id="3.30.420.40">
    <property type="match status" value="2"/>
</dbReference>
<proteinExistence type="inferred from homology"/>
<keyword evidence="3" id="KW-0808">Transferase</keyword>
<dbReference type="Proteomes" id="UP000317893">
    <property type="component" value="Unassembled WGS sequence"/>
</dbReference>
<dbReference type="PANTHER" id="PTHR18964:SF149">
    <property type="entry name" value="BIFUNCTIONAL UDP-N-ACETYLGLUCOSAMINE 2-EPIMERASE_N-ACETYLMANNOSAMINE KINASE"/>
    <property type="match status" value="1"/>
</dbReference>
<keyword evidence="4" id="KW-1185">Reference proteome</keyword>
<organism evidence="3 4">
    <name type="scientific">Lapillicoccus jejuensis</name>
    <dbReference type="NCBI Taxonomy" id="402171"/>
    <lineage>
        <taxon>Bacteria</taxon>
        <taxon>Bacillati</taxon>
        <taxon>Actinomycetota</taxon>
        <taxon>Actinomycetes</taxon>
        <taxon>Micrococcales</taxon>
        <taxon>Intrasporangiaceae</taxon>
        <taxon>Lapillicoccus</taxon>
    </lineage>
</organism>
<dbReference type="AlphaFoldDB" id="A0A542E0B0"/>
<dbReference type="PANTHER" id="PTHR18964">
    <property type="entry name" value="ROK (REPRESSOR, ORF, KINASE) FAMILY"/>
    <property type="match status" value="1"/>
</dbReference>
<keyword evidence="3" id="KW-0418">Kinase</keyword>
<accession>A0A542E0B0</accession>
<evidence type="ECO:0000256" key="1">
    <source>
        <dbReference type="ARBA" id="ARBA00006479"/>
    </source>
</evidence>
<dbReference type="GO" id="GO:0016301">
    <property type="term" value="F:kinase activity"/>
    <property type="evidence" value="ECO:0007669"/>
    <property type="project" value="UniProtKB-KW"/>
</dbReference>
<dbReference type="OrthoDB" id="4083144at2"/>
<evidence type="ECO:0000259" key="2">
    <source>
        <dbReference type="Pfam" id="PF12802"/>
    </source>
</evidence>
<gene>
    <name evidence="3" type="ORF">FB458_1865</name>
</gene>
<dbReference type="Pfam" id="PF00480">
    <property type="entry name" value="ROK"/>
    <property type="match status" value="1"/>
</dbReference>
<sequence length="410" mass="42729">MRRGTNLPAVGGFNQSVVLDLVRRAGEGISRVEIAEASGLSPQTVSNLTRRLLADGLVRESGKRIAGPGKPRTILTLDPRGGYAVGVHLDPSVVTYVLADLEGRVVLDRRVRTPRQVQPEAVVTQMAQTIGALVEASGVAPDRVLGVGIAAPGPIDRETGTVLDPPLLAGWHRVPLRAALAERLGLPVGLEKDVTAAATAELWSPEGTSHPHQAFFYYGTGVGLGVALDAEVVRGSSANAGDIGHLLVRGDGPPCACGQRGCLGESASPARMVREAADLGVLDLPARDLTLVEVDRAFTRLATAAAREDPQAMEILRRAGHDIGRALVLVANLLDIDTVVCGGPFWDRLAPVALPEVRRVVDGDPAVVTTHPVRVLETALGSDVTALGAAALVLDAVHSPRPAGLLITAP</sequence>
<dbReference type="EMBL" id="VFMN01000001">
    <property type="protein sequence ID" value="TQJ08773.1"/>
    <property type="molecule type" value="Genomic_DNA"/>
</dbReference>
<dbReference type="SUPFAM" id="SSF46785">
    <property type="entry name" value="Winged helix' DNA-binding domain"/>
    <property type="match status" value="1"/>
</dbReference>
<protein>
    <submittedName>
        <fullName evidence="3">Putative NBD/HSP70 family sugar kinase</fullName>
    </submittedName>
</protein>
<evidence type="ECO:0000313" key="3">
    <source>
        <dbReference type="EMBL" id="TQJ08773.1"/>
    </source>
</evidence>
<evidence type="ECO:0000313" key="4">
    <source>
        <dbReference type="Proteomes" id="UP000317893"/>
    </source>
</evidence>
<dbReference type="InterPro" id="IPR043129">
    <property type="entry name" value="ATPase_NBD"/>
</dbReference>
<dbReference type="GO" id="GO:0003700">
    <property type="term" value="F:DNA-binding transcription factor activity"/>
    <property type="evidence" value="ECO:0007669"/>
    <property type="project" value="InterPro"/>
</dbReference>
<reference evidence="3 4" key="1">
    <citation type="submission" date="2019-06" db="EMBL/GenBank/DDBJ databases">
        <title>Sequencing the genomes of 1000 actinobacteria strains.</title>
        <authorList>
            <person name="Klenk H.-P."/>
        </authorList>
    </citation>
    <scope>NUCLEOTIDE SEQUENCE [LARGE SCALE GENOMIC DNA]</scope>
    <source>
        <strain evidence="3 4">DSM 18607</strain>
    </source>
</reference>
<name>A0A542E0B0_9MICO</name>
<dbReference type="RefSeq" id="WP_141848246.1">
    <property type="nucleotide sequence ID" value="NZ_BAAAPR010000003.1"/>
</dbReference>
<feature type="domain" description="HTH marR-type" evidence="2">
    <location>
        <begin position="14"/>
        <end position="60"/>
    </location>
</feature>
<dbReference type="InterPro" id="IPR000835">
    <property type="entry name" value="HTH_MarR-typ"/>
</dbReference>
<dbReference type="SUPFAM" id="SSF53067">
    <property type="entry name" value="Actin-like ATPase domain"/>
    <property type="match status" value="1"/>
</dbReference>
<dbReference type="InterPro" id="IPR036388">
    <property type="entry name" value="WH-like_DNA-bd_sf"/>
</dbReference>
<comment type="similarity">
    <text evidence="1">Belongs to the ROK (NagC/XylR) family.</text>
</comment>
<dbReference type="InterPro" id="IPR036390">
    <property type="entry name" value="WH_DNA-bd_sf"/>
</dbReference>
<dbReference type="InterPro" id="IPR000600">
    <property type="entry name" value="ROK"/>
</dbReference>
<dbReference type="Gene3D" id="1.10.10.10">
    <property type="entry name" value="Winged helix-like DNA-binding domain superfamily/Winged helix DNA-binding domain"/>
    <property type="match status" value="1"/>
</dbReference>
<comment type="caution">
    <text evidence="3">The sequence shown here is derived from an EMBL/GenBank/DDBJ whole genome shotgun (WGS) entry which is preliminary data.</text>
</comment>
<dbReference type="Pfam" id="PF12802">
    <property type="entry name" value="MarR_2"/>
    <property type="match status" value="1"/>
</dbReference>